<evidence type="ECO:0000259" key="9">
    <source>
        <dbReference type="PROSITE" id="PS50850"/>
    </source>
</evidence>
<feature type="transmembrane region" description="Helical" evidence="8">
    <location>
        <begin position="47"/>
        <end position="74"/>
    </location>
</feature>
<keyword evidence="11" id="KW-1185">Reference proteome</keyword>
<evidence type="ECO:0000256" key="3">
    <source>
        <dbReference type="ARBA" id="ARBA00022692"/>
    </source>
</evidence>
<protein>
    <recommendedName>
        <fullName evidence="9">Major facilitator superfamily (MFS) profile domain-containing protein</fullName>
    </recommendedName>
</protein>
<feature type="transmembrane region" description="Helical" evidence="8">
    <location>
        <begin position="242"/>
        <end position="261"/>
    </location>
</feature>
<organism evidence="10 11">
    <name type="scientific">Larinioides sclopetarius</name>
    <dbReference type="NCBI Taxonomy" id="280406"/>
    <lineage>
        <taxon>Eukaryota</taxon>
        <taxon>Metazoa</taxon>
        <taxon>Ecdysozoa</taxon>
        <taxon>Arthropoda</taxon>
        <taxon>Chelicerata</taxon>
        <taxon>Arachnida</taxon>
        <taxon>Araneae</taxon>
        <taxon>Araneomorphae</taxon>
        <taxon>Entelegynae</taxon>
        <taxon>Araneoidea</taxon>
        <taxon>Araneidae</taxon>
        <taxon>Larinioides</taxon>
    </lineage>
</organism>
<dbReference type="SUPFAM" id="SSF103473">
    <property type="entry name" value="MFS general substrate transporter"/>
    <property type="match status" value="1"/>
</dbReference>
<dbReference type="Gene3D" id="1.20.1250.20">
    <property type="entry name" value="MFS general substrate transporter like domains"/>
    <property type="match status" value="2"/>
</dbReference>
<dbReference type="Pfam" id="PF07690">
    <property type="entry name" value="MFS_1"/>
    <property type="match status" value="1"/>
</dbReference>
<dbReference type="GO" id="GO:0016020">
    <property type="term" value="C:membrane"/>
    <property type="evidence" value="ECO:0007669"/>
    <property type="project" value="UniProtKB-SubCell"/>
</dbReference>
<keyword evidence="5 8" id="KW-1133">Transmembrane helix</keyword>
<evidence type="ECO:0000256" key="4">
    <source>
        <dbReference type="ARBA" id="ARBA00022847"/>
    </source>
</evidence>
<evidence type="ECO:0000256" key="5">
    <source>
        <dbReference type="ARBA" id="ARBA00022989"/>
    </source>
</evidence>
<dbReference type="PROSITE" id="PS50850">
    <property type="entry name" value="MFS"/>
    <property type="match status" value="1"/>
</dbReference>
<evidence type="ECO:0000256" key="7">
    <source>
        <dbReference type="SAM" id="MobiDB-lite"/>
    </source>
</evidence>
<keyword evidence="2" id="KW-0813">Transport</keyword>
<feature type="transmembrane region" description="Helical" evidence="8">
    <location>
        <begin position="347"/>
        <end position="365"/>
    </location>
</feature>
<keyword evidence="6 8" id="KW-0472">Membrane</keyword>
<keyword evidence="3 8" id="KW-0812">Transmembrane</keyword>
<dbReference type="FunFam" id="1.20.1250.20:FF:000003">
    <property type="entry name" value="Solute carrier family 17 member 3"/>
    <property type="match status" value="1"/>
</dbReference>
<evidence type="ECO:0000256" key="2">
    <source>
        <dbReference type="ARBA" id="ARBA00022448"/>
    </source>
</evidence>
<evidence type="ECO:0000256" key="1">
    <source>
        <dbReference type="ARBA" id="ARBA00004141"/>
    </source>
</evidence>
<feature type="transmembrane region" description="Helical" evidence="8">
    <location>
        <begin position="436"/>
        <end position="458"/>
    </location>
</feature>
<evidence type="ECO:0000256" key="8">
    <source>
        <dbReference type="SAM" id="Phobius"/>
    </source>
</evidence>
<feature type="domain" description="Major facilitator superfamily (MFS) profile" evidence="9">
    <location>
        <begin position="48"/>
        <end position="495"/>
    </location>
</feature>
<reference evidence="10 11" key="1">
    <citation type="submission" date="2024-04" db="EMBL/GenBank/DDBJ databases">
        <authorList>
            <person name="Rising A."/>
            <person name="Reimegard J."/>
            <person name="Sonavane S."/>
            <person name="Akerstrom W."/>
            <person name="Nylinder S."/>
            <person name="Hedman E."/>
            <person name="Kallberg Y."/>
        </authorList>
    </citation>
    <scope>NUCLEOTIDE SEQUENCE [LARGE SCALE GENOMIC DNA]</scope>
</reference>
<proteinExistence type="predicted"/>
<feature type="transmembrane region" description="Helical" evidence="8">
    <location>
        <begin position="305"/>
        <end position="327"/>
    </location>
</feature>
<name>A0AAV2BA55_9ARAC</name>
<evidence type="ECO:0000313" key="11">
    <source>
        <dbReference type="Proteomes" id="UP001497382"/>
    </source>
</evidence>
<dbReference type="EMBL" id="CAXIEN010000320">
    <property type="protein sequence ID" value="CAL1293110.1"/>
    <property type="molecule type" value="Genomic_DNA"/>
</dbReference>
<feature type="transmembrane region" description="Helical" evidence="8">
    <location>
        <begin position="403"/>
        <end position="424"/>
    </location>
</feature>
<dbReference type="GO" id="GO:0015293">
    <property type="term" value="F:symporter activity"/>
    <property type="evidence" value="ECO:0007669"/>
    <property type="project" value="UniProtKB-KW"/>
</dbReference>
<feature type="transmembrane region" description="Helical" evidence="8">
    <location>
        <begin position="208"/>
        <end position="230"/>
    </location>
</feature>
<dbReference type="AlphaFoldDB" id="A0AAV2BA55"/>
<dbReference type="InterPro" id="IPR050382">
    <property type="entry name" value="MFS_Na/Anion_cotransporter"/>
</dbReference>
<feature type="transmembrane region" description="Helical" evidence="8">
    <location>
        <begin position="470"/>
        <end position="489"/>
    </location>
</feature>
<feature type="region of interest" description="Disordered" evidence="7">
    <location>
        <begin position="511"/>
        <end position="530"/>
    </location>
</feature>
<accession>A0AAV2BA55</accession>
<dbReference type="Proteomes" id="UP001497382">
    <property type="component" value="Unassembled WGS sequence"/>
</dbReference>
<dbReference type="InterPro" id="IPR011701">
    <property type="entry name" value="MFS"/>
</dbReference>
<feature type="transmembrane region" description="Helical" evidence="8">
    <location>
        <begin position="148"/>
        <end position="167"/>
    </location>
</feature>
<gene>
    <name evidence="10" type="ORF">LARSCL_LOCUS18019</name>
</gene>
<evidence type="ECO:0000313" key="10">
    <source>
        <dbReference type="EMBL" id="CAL1293110.1"/>
    </source>
</evidence>
<feature type="transmembrane region" description="Helical" evidence="8">
    <location>
        <begin position="377"/>
        <end position="397"/>
    </location>
</feature>
<keyword evidence="4" id="KW-0769">Symport</keyword>
<dbReference type="GO" id="GO:0006820">
    <property type="term" value="P:monoatomic anion transport"/>
    <property type="evidence" value="ECO:0007669"/>
    <property type="project" value="TreeGrafter"/>
</dbReference>
<dbReference type="PANTHER" id="PTHR11662:SF399">
    <property type="entry name" value="FI19708P1-RELATED"/>
    <property type="match status" value="1"/>
</dbReference>
<evidence type="ECO:0000256" key="6">
    <source>
        <dbReference type="ARBA" id="ARBA00023136"/>
    </source>
</evidence>
<dbReference type="InterPro" id="IPR020846">
    <property type="entry name" value="MFS_dom"/>
</dbReference>
<feature type="compositionally biased region" description="Basic and acidic residues" evidence="7">
    <location>
        <begin position="511"/>
        <end position="522"/>
    </location>
</feature>
<sequence length="530" mass="58552">MFEKMLFKVQNHKKSYALNIPSISERVDLAHSGPKKTRRCCFGERHVVTLVGFLTCFLLTANRLVLSVGIVAMVKHVNAKESSKWNESEIICPMPSKPPKLVVGSNFQGEFDWSTELQGYLLGFCFISYLITQIPGGKIADAVGSKPLMVYSSAATGILTFISPFAARWHIYALMTAQFLKGATQGLTTPTIYKLISNWIPRHERGTLSTLVVCGYAAGAAVSGMVTGWLCDIPGLGWPFAFYIWGIITVLASIIFFFIYYEHPKDHPWITDEELNYISDGWEIKISTKPSTPWRKMLSSVHSYAYFYGLFGHYWSIAYYITVHPTFMGTVLHYPMTENGITSCLPILIKSFGGVLASIIAYWISKKNLITLNKFRKITTVFGAFGFSLCMVGILLAGCDAVINILCFSLSLFSTGIALSGIMISGVDMAPAFAGSLMGVASTIAGTSVFLIPVITGLLTTHETLSEWRIVFWINLGIVGSSGLVYALFGSAEVQSWNYPEDGHLAEETAEEKEQTNKKINQETEFNANL</sequence>
<dbReference type="PANTHER" id="PTHR11662">
    <property type="entry name" value="SOLUTE CARRIER FAMILY 17"/>
    <property type="match status" value="1"/>
</dbReference>
<dbReference type="InterPro" id="IPR036259">
    <property type="entry name" value="MFS_trans_sf"/>
</dbReference>
<comment type="caution">
    <text evidence="10">The sequence shown here is derived from an EMBL/GenBank/DDBJ whole genome shotgun (WGS) entry which is preliminary data.</text>
</comment>
<comment type="subcellular location">
    <subcellularLocation>
        <location evidence="1">Membrane</location>
        <topology evidence="1">Multi-pass membrane protein</topology>
    </subcellularLocation>
</comment>
<dbReference type="FunFam" id="1.20.1250.20:FF:000423">
    <property type="entry name" value="Putative inorganic phosphate cotransporter-like Protein"/>
    <property type="match status" value="1"/>
</dbReference>